<comment type="similarity">
    <text evidence="1 2">Belongs to the glycosyl hydrolase 1 family.</text>
</comment>
<evidence type="ECO:0000256" key="2">
    <source>
        <dbReference type="RuleBase" id="RU003690"/>
    </source>
</evidence>
<evidence type="ECO:0000256" key="3">
    <source>
        <dbReference type="SAM" id="SignalP"/>
    </source>
</evidence>
<dbReference type="InterPro" id="IPR017853">
    <property type="entry name" value="GH"/>
</dbReference>
<dbReference type="Proteomes" id="UP001163823">
    <property type="component" value="Chromosome 13"/>
</dbReference>
<feature type="chain" id="PRO_5042237788" evidence="3">
    <location>
        <begin position="23"/>
        <end position="338"/>
    </location>
</feature>
<feature type="signal peptide" evidence="3">
    <location>
        <begin position="1"/>
        <end position="22"/>
    </location>
</feature>
<gene>
    <name evidence="4" type="ORF">O6P43_030748</name>
</gene>
<proteinExistence type="inferred from homology"/>
<accession>A0AAD7P873</accession>
<dbReference type="PANTHER" id="PTHR10353">
    <property type="entry name" value="GLYCOSYL HYDROLASE"/>
    <property type="match status" value="1"/>
</dbReference>
<evidence type="ECO:0000256" key="1">
    <source>
        <dbReference type="ARBA" id="ARBA00010838"/>
    </source>
</evidence>
<dbReference type="PANTHER" id="PTHR10353:SF154">
    <property type="entry name" value="BETA-GLUCOSIDASE 9-RELATED"/>
    <property type="match status" value="1"/>
</dbReference>
<comment type="caution">
    <text evidence="4">The sequence shown here is derived from an EMBL/GenBank/DDBJ whole genome shotgun (WGS) entry which is preliminary data.</text>
</comment>
<sequence>MEIFGRQLGICVFIVLIACLSADQGCIDFDLEIGLANITTAKELKIKRSDFPKDFAFGVATAAAQIEGAANEGGRGPSIWDNFVQRFPEKINDRSRISPSVDHYNRYKEDVKTIKNLGVDYYRFSISWTRILPKGSLSGGVNQEGIDHYNSLINELIQHGIKPFVTLFHFDSPQVLQEKNGGPLNRSFVDDFKDYSEICFKTFGDRVKNWITINEPFIIAGMGYDLGVAAPGRCSKPFGPCPEGNSATEPYIVSHNLILAHAAVVNLYREKYLGKQGGEIGISHEGQYVEPYSESPEDKAAATRALDFNLGWYMEPLVYGDYPKIMKDLVKDRLPSFT</sequence>
<dbReference type="GO" id="GO:0008422">
    <property type="term" value="F:beta-glucosidase activity"/>
    <property type="evidence" value="ECO:0007669"/>
    <property type="project" value="TreeGrafter"/>
</dbReference>
<reference evidence="4" key="1">
    <citation type="journal article" date="2023" name="Science">
        <title>Elucidation of the pathway for biosynthesis of saponin adjuvants from the soapbark tree.</title>
        <authorList>
            <person name="Reed J."/>
            <person name="Orme A."/>
            <person name="El-Demerdash A."/>
            <person name="Owen C."/>
            <person name="Martin L.B.B."/>
            <person name="Misra R.C."/>
            <person name="Kikuchi S."/>
            <person name="Rejzek M."/>
            <person name="Martin A.C."/>
            <person name="Harkess A."/>
            <person name="Leebens-Mack J."/>
            <person name="Louveau T."/>
            <person name="Stephenson M.J."/>
            <person name="Osbourn A."/>
        </authorList>
    </citation>
    <scope>NUCLEOTIDE SEQUENCE</scope>
    <source>
        <strain evidence="4">S10</strain>
    </source>
</reference>
<evidence type="ECO:0000313" key="5">
    <source>
        <dbReference type="Proteomes" id="UP001163823"/>
    </source>
</evidence>
<organism evidence="4 5">
    <name type="scientific">Quillaja saponaria</name>
    <name type="common">Soap bark tree</name>
    <dbReference type="NCBI Taxonomy" id="32244"/>
    <lineage>
        <taxon>Eukaryota</taxon>
        <taxon>Viridiplantae</taxon>
        <taxon>Streptophyta</taxon>
        <taxon>Embryophyta</taxon>
        <taxon>Tracheophyta</taxon>
        <taxon>Spermatophyta</taxon>
        <taxon>Magnoliopsida</taxon>
        <taxon>eudicotyledons</taxon>
        <taxon>Gunneridae</taxon>
        <taxon>Pentapetalae</taxon>
        <taxon>rosids</taxon>
        <taxon>fabids</taxon>
        <taxon>Fabales</taxon>
        <taxon>Quillajaceae</taxon>
        <taxon>Quillaja</taxon>
    </lineage>
</organism>
<dbReference type="Pfam" id="PF00232">
    <property type="entry name" value="Glyco_hydro_1"/>
    <property type="match status" value="1"/>
</dbReference>
<keyword evidence="5" id="KW-1185">Reference proteome</keyword>
<dbReference type="SUPFAM" id="SSF51445">
    <property type="entry name" value="(Trans)glycosidases"/>
    <property type="match status" value="1"/>
</dbReference>
<keyword evidence="3" id="KW-0732">Signal</keyword>
<dbReference type="Gene3D" id="3.20.20.80">
    <property type="entry name" value="Glycosidases"/>
    <property type="match status" value="1"/>
</dbReference>
<dbReference type="KEGG" id="qsa:O6P43_030748"/>
<dbReference type="EMBL" id="JARAOO010000013">
    <property type="protein sequence ID" value="KAJ7945731.1"/>
    <property type="molecule type" value="Genomic_DNA"/>
</dbReference>
<evidence type="ECO:0000313" key="4">
    <source>
        <dbReference type="EMBL" id="KAJ7945731.1"/>
    </source>
</evidence>
<dbReference type="InterPro" id="IPR001360">
    <property type="entry name" value="Glyco_hydro_1"/>
</dbReference>
<dbReference type="GO" id="GO:0005975">
    <property type="term" value="P:carbohydrate metabolic process"/>
    <property type="evidence" value="ECO:0007669"/>
    <property type="project" value="InterPro"/>
</dbReference>
<protein>
    <submittedName>
        <fullName evidence="4">Beta-glucosidase</fullName>
    </submittedName>
</protein>
<name>A0AAD7P873_QUISA</name>
<dbReference type="PROSITE" id="PS51257">
    <property type="entry name" value="PROKAR_LIPOPROTEIN"/>
    <property type="match status" value="1"/>
</dbReference>
<dbReference type="AlphaFoldDB" id="A0AAD7P873"/>